<organism evidence="2 3">
    <name type="scientific">Protopolystoma xenopodis</name>
    <dbReference type="NCBI Taxonomy" id="117903"/>
    <lineage>
        <taxon>Eukaryota</taxon>
        <taxon>Metazoa</taxon>
        <taxon>Spiralia</taxon>
        <taxon>Lophotrochozoa</taxon>
        <taxon>Platyhelminthes</taxon>
        <taxon>Monogenea</taxon>
        <taxon>Polyopisthocotylea</taxon>
        <taxon>Polystomatidea</taxon>
        <taxon>Polystomatidae</taxon>
        <taxon>Protopolystoma</taxon>
    </lineage>
</organism>
<feature type="compositionally biased region" description="Polar residues" evidence="1">
    <location>
        <begin position="75"/>
        <end position="86"/>
    </location>
</feature>
<feature type="region of interest" description="Disordered" evidence="1">
    <location>
        <begin position="30"/>
        <end position="98"/>
    </location>
</feature>
<keyword evidence="3" id="KW-1185">Reference proteome</keyword>
<reference evidence="2" key="1">
    <citation type="submission" date="2018-11" db="EMBL/GenBank/DDBJ databases">
        <authorList>
            <consortium name="Pathogen Informatics"/>
        </authorList>
    </citation>
    <scope>NUCLEOTIDE SEQUENCE</scope>
</reference>
<proteinExistence type="predicted"/>
<accession>A0A3S5ABA9</accession>
<dbReference type="Proteomes" id="UP000784294">
    <property type="component" value="Unassembled WGS sequence"/>
</dbReference>
<sequence>MKQIFEQRLAGRPSFSSSCHLAQDDSLLRQPNTSTSNLTQIDLPSHFGSTSDTSSLNAPYLEGDQSHDANKLSGKAQNQPLNSKNAINDKKTGRAEEEGLPSDVSSFVIRSWTALDWTVNEFVGGLVPLLLAIPSSAVSLERVKQRQQVILCTGLEVGKQIPEMLDLMKVCQGVSIVTLNEIINDYSVLR</sequence>
<evidence type="ECO:0000313" key="2">
    <source>
        <dbReference type="EMBL" id="VEL16480.1"/>
    </source>
</evidence>
<dbReference type="EMBL" id="CAAALY010028604">
    <property type="protein sequence ID" value="VEL16480.1"/>
    <property type="molecule type" value="Genomic_DNA"/>
</dbReference>
<dbReference type="AlphaFoldDB" id="A0A3S5ABA9"/>
<name>A0A3S5ABA9_9PLAT</name>
<evidence type="ECO:0000256" key="1">
    <source>
        <dbReference type="SAM" id="MobiDB-lite"/>
    </source>
</evidence>
<comment type="caution">
    <text evidence="2">The sequence shown here is derived from an EMBL/GenBank/DDBJ whole genome shotgun (WGS) entry which is preliminary data.</text>
</comment>
<gene>
    <name evidence="2" type="ORF">PXEA_LOCUS9920</name>
</gene>
<protein>
    <submittedName>
        <fullName evidence="2">Uncharacterized protein</fullName>
    </submittedName>
</protein>
<feature type="compositionally biased region" description="Basic and acidic residues" evidence="1">
    <location>
        <begin position="87"/>
        <end position="97"/>
    </location>
</feature>
<feature type="compositionally biased region" description="Polar residues" evidence="1">
    <location>
        <begin position="30"/>
        <end position="57"/>
    </location>
</feature>
<evidence type="ECO:0000313" key="3">
    <source>
        <dbReference type="Proteomes" id="UP000784294"/>
    </source>
</evidence>